<evidence type="ECO:0000313" key="2">
    <source>
        <dbReference type="EMBL" id="CAB4183471.1"/>
    </source>
</evidence>
<accession>A0A6J5QPR4</accession>
<gene>
    <name evidence="2" type="ORF">UFOVP1103_8</name>
    <name evidence="3" type="ORF">UFOVP1464_34</name>
    <name evidence="4" type="ORF">UFOVP1553_28</name>
</gene>
<feature type="compositionally biased region" description="Pro residues" evidence="1">
    <location>
        <begin position="13"/>
        <end position="24"/>
    </location>
</feature>
<protein>
    <submittedName>
        <fullName evidence="2">Uncharacterized protein</fullName>
    </submittedName>
</protein>
<organism evidence="2">
    <name type="scientific">uncultured Caudovirales phage</name>
    <dbReference type="NCBI Taxonomy" id="2100421"/>
    <lineage>
        <taxon>Viruses</taxon>
        <taxon>Duplodnaviria</taxon>
        <taxon>Heunggongvirae</taxon>
        <taxon>Uroviricota</taxon>
        <taxon>Caudoviricetes</taxon>
        <taxon>Peduoviridae</taxon>
        <taxon>Maltschvirus</taxon>
        <taxon>Maltschvirus maltsch</taxon>
    </lineage>
</organism>
<feature type="region of interest" description="Disordered" evidence="1">
    <location>
        <begin position="1"/>
        <end position="45"/>
    </location>
</feature>
<dbReference type="EMBL" id="LR798402">
    <property type="protein sequence ID" value="CAB5229353.1"/>
    <property type="molecule type" value="Genomic_DNA"/>
</dbReference>
<proteinExistence type="predicted"/>
<dbReference type="EMBL" id="LR797046">
    <property type="protein sequence ID" value="CAB4183471.1"/>
    <property type="molecule type" value="Genomic_DNA"/>
</dbReference>
<evidence type="ECO:0000313" key="4">
    <source>
        <dbReference type="EMBL" id="CAB5229353.1"/>
    </source>
</evidence>
<name>A0A6J5QPR4_9CAUD</name>
<dbReference type="EMBL" id="LR797402">
    <property type="protein sequence ID" value="CAB4214346.1"/>
    <property type="molecule type" value="Genomic_DNA"/>
</dbReference>
<feature type="compositionally biased region" description="Low complexity" evidence="1">
    <location>
        <begin position="25"/>
        <end position="34"/>
    </location>
</feature>
<evidence type="ECO:0000313" key="3">
    <source>
        <dbReference type="EMBL" id="CAB4214346.1"/>
    </source>
</evidence>
<evidence type="ECO:0000256" key="1">
    <source>
        <dbReference type="SAM" id="MobiDB-lite"/>
    </source>
</evidence>
<reference evidence="2" key="1">
    <citation type="submission" date="2020-05" db="EMBL/GenBank/DDBJ databases">
        <authorList>
            <person name="Chiriac C."/>
            <person name="Salcher M."/>
            <person name="Ghai R."/>
            <person name="Kavagutti S V."/>
        </authorList>
    </citation>
    <scope>NUCLEOTIDE SEQUENCE</scope>
</reference>
<sequence length="124" mass="13157">MIAPQQGMMSPQQIPPQAMPPQGMPPQGMMSGAQHGQGQPPQKELQGFTGTLTIEGKPVQVENGDLTYDGETVFVTADGQMVIDQNKQVIAYIENGQIKPMDNAHMEALKQQGLIDAAGNGGAQ</sequence>